<dbReference type="InterPro" id="IPR013780">
    <property type="entry name" value="Glyco_hydro_b"/>
</dbReference>
<evidence type="ECO:0000259" key="4">
    <source>
        <dbReference type="Pfam" id="PF13802"/>
    </source>
</evidence>
<name>A0A1H9VK12_BUTFI</name>
<comment type="similarity">
    <text evidence="1 2">Belongs to the glycosyl hydrolase 31 family.</text>
</comment>
<evidence type="ECO:0000259" key="3">
    <source>
        <dbReference type="Pfam" id="PF01055"/>
    </source>
</evidence>
<dbReference type="SUPFAM" id="SSF51011">
    <property type="entry name" value="Glycosyl hydrolase domain"/>
    <property type="match status" value="1"/>
</dbReference>
<dbReference type="Proteomes" id="UP000182584">
    <property type="component" value="Unassembled WGS sequence"/>
</dbReference>
<dbReference type="PANTHER" id="PTHR43863:SF2">
    <property type="entry name" value="MALTASE-GLUCOAMYLASE"/>
    <property type="match status" value="1"/>
</dbReference>
<dbReference type="Pfam" id="PF13802">
    <property type="entry name" value="Gal_mutarotas_2"/>
    <property type="match status" value="1"/>
</dbReference>
<dbReference type="SUPFAM" id="SSF51445">
    <property type="entry name" value="(Trans)glycosidases"/>
    <property type="match status" value="1"/>
</dbReference>
<dbReference type="Gene3D" id="2.60.40.1180">
    <property type="entry name" value="Golgi alpha-mannosidase II"/>
    <property type="match status" value="1"/>
</dbReference>
<dbReference type="InterPro" id="IPR051816">
    <property type="entry name" value="Glycosyl_Hydrolase_31"/>
</dbReference>
<dbReference type="InterPro" id="IPR025887">
    <property type="entry name" value="Glyco_hydro_31_N_dom"/>
</dbReference>
<keyword evidence="2" id="KW-0326">Glycosidase</keyword>
<accession>A0A1H9VK12</accession>
<dbReference type="GO" id="GO:0005975">
    <property type="term" value="P:carbohydrate metabolic process"/>
    <property type="evidence" value="ECO:0007669"/>
    <property type="project" value="InterPro"/>
</dbReference>
<evidence type="ECO:0000313" key="7">
    <source>
        <dbReference type="Proteomes" id="UP000182584"/>
    </source>
</evidence>
<organism evidence="6 7">
    <name type="scientific">Butyrivibrio fibrisolvens</name>
    <dbReference type="NCBI Taxonomy" id="831"/>
    <lineage>
        <taxon>Bacteria</taxon>
        <taxon>Bacillati</taxon>
        <taxon>Bacillota</taxon>
        <taxon>Clostridia</taxon>
        <taxon>Lachnospirales</taxon>
        <taxon>Lachnospiraceae</taxon>
        <taxon>Butyrivibrio</taxon>
    </lineage>
</organism>
<evidence type="ECO:0000256" key="1">
    <source>
        <dbReference type="ARBA" id="ARBA00007806"/>
    </source>
</evidence>
<dbReference type="OrthoDB" id="176168at2"/>
<dbReference type="InterPro" id="IPR017853">
    <property type="entry name" value="GH"/>
</dbReference>
<keyword evidence="2 6" id="KW-0378">Hydrolase</keyword>
<protein>
    <submittedName>
        <fullName evidence="6">Alpha-D-xyloside xylohydrolase</fullName>
    </submittedName>
</protein>
<dbReference type="InterPro" id="IPR011013">
    <property type="entry name" value="Gal_mutarotase_sf_dom"/>
</dbReference>
<dbReference type="InterPro" id="IPR000322">
    <property type="entry name" value="Glyco_hydro_31_TIM"/>
</dbReference>
<dbReference type="Gene3D" id="3.20.20.80">
    <property type="entry name" value="Glycosidases"/>
    <property type="match status" value="1"/>
</dbReference>
<feature type="domain" description="Glycoside hydrolase family 31 TIM barrel" evidence="3">
    <location>
        <begin position="138"/>
        <end position="495"/>
    </location>
</feature>
<dbReference type="Pfam" id="PF21365">
    <property type="entry name" value="Glyco_hydro_31_3rd"/>
    <property type="match status" value="1"/>
</dbReference>
<gene>
    <name evidence="6" type="ORF">SAMN04487884_12375</name>
</gene>
<dbReference type="InterPro" id="IPR048395">
    <property type="entry name" value="Glyco_hydro_31_C"/>
</dbReference>
<dbReference type="RefSeq" id="WP_074757744.1">
    <property type="nucleotide sequence ID" value="NZ_FOGJ01000023.1"/>
</dbReference>
<dbReference type="PANTHER" id="PTHR43863">
    <property type="entry name" value="HYDROLASE, PUTATIVE (AFU_ORTHOLOGUE AFUA_1G03140)-RELATED"/>
    <property type="match status" value="1"/>
</dbReference>
<dbReference type="Gene3D" id="2.60.40.1760">
    <property type="entry name" value="glycosyl hydrolase (family 31)"/>
    <property type="match status" value="1"/>
</dbReference>
<evidence type="ECO:0000256" key="2">
    <source>
        <dbReference type="RuleBase" id="RU361185"/>
    </source>
</evidence>
<reference evidence="6 7" key="1">
    <citation type="submission" date="2016-10" db="EMBL/GenBank/DDBJ databases">
        <authorList>
            <person name="de Groot N.N."/>
        </authorList>
    </citation>
    <scope>NUCLEOTIDE SEQUENCE [LARGE SCALE GENOMIC DNA]</scope>
    <source>
        <strain evidence="6 7">AR40</strain>
    </source>
</reference>
<sequence>MIRLDTDKKSEDIKNDKGAIAITYLKEHKTCHAVIKANYKHVYGLGEKFDSIDQKGHTCINCVEEKFCNQGDKTYCSIPFFFTDAGFGMFIETDCVTTFEFDDEIRLSFPEDALLYFFQGEPLSIIKEFNNYIGIINTPPKYAFGPWVSANRWNSQNSVEETIRNLEKYDFPATVLVLEAWSDEATFYVWNGAKYREKDGKEPFKYEDFDFSESQCWNDPKQMVEDLLKKGIHTVLWQIPVYKKMEEGIYNLQNAMDEQYAIDNKLCLYKTDGEPYRIPEGNWFAGSLVPDFSNPDTEKSWFAKRQYLLDMGISGFKTDGGEFIYEDNVVSHDTKTGRELKNAYCQQYTKAYYDHLGKGHVLFSRAGYTGAQCTPILWAGDHQSTYEELKNVYTAAISAACSGIVFWSFDIGGFAGALPSADLYLKSTQFACFCPIMQWHSEPDGGQFKDILKSAEGNNERSPWNMARALEMPELINEIRKWHHLRMKLVPYIYKEAEKAAEKEIPLMRPLFMENPTDDKAYEWENEYYFGNDLLVAPLLEENIRNRKVYLPKGKWKGLFSKKEYEGNSIIDSEKEEYPVFIRQGTDFDIDIEWE</sequence>
<feature type="domain" description="Glycosyl hydrolase family 31 C-terminal" evidence="5">
    <location>
        <begin position="505"/>
        <end position="586"/>
    </location>
</feature>
<feature type="domain" description="Glycoside hydrolase family 31 N-terminal" evidence="4">
    <location>
        <begin position="32"/>
        <end position="99"/>
    </location>
</feature>
<dbReference type="GO" id="GO:0030246">
    <property type="term" value="F:carbohydrate binding"/>
    <property type="evidence" value="ECO:0007669"/>
    <property type="project" value="InterPro"/>
</dbReference>
<dbReference type="GO" id="GO:0004553">
    <property type="term" value="F:hydrolase activity, hydrolyzing O-glycosyl compounds"/>
    <property type="evidence" value="ECO:0007669"/>
    <property type="project" value="InterPro"/>
</dbReference>
<evidence type="ECO:0000313" key="6">
    <source>
        <dbReference type="EMBL" id="SES21932.1"/>
    </source>
</evidence>
<dbReference type="CDD" id="cd14752">
    <property type="entry name" value="GH31_N"/>
    <property type="match status" value="1"/>
</dbReference>
<dbReference type="Pfam" id="PF01055">
    <property type="entry name" value="Glyco_hydro_31_2nd"/>
    <property type="match status" value="1"/>
</dbReference>
<dbReference type="CDD" id="cd06597">
    <property type="entry name" value="GH31_transferase_CtsY"/>
    <property type="match status" value="1"/>
</dbReference>
<proteinExistence type="inferred from homology"/>
<dbReference type="SUPFAM" id="SSF74650">
    <property type="entry name" value="Galactose mutarotase-like"/>
    <property type="match status" value="1"/>
</dbReference>
<evidence type="ECO:0000259" key="5">
    <source>
        <dbReference type="Pfam" id="PF21365"/>
    </source>
</evidence>
<dbReference type="AlphaFoldDB" id="A0A1H9VK12"/>
<dbReference type="EMBL" id="FOGJ01000023">
    <property type="protein sequence ID" value="SES21932.1"/>
    <property type="molecule type" value="Genomic_DNA"/>
</dbReference>